<feature type="region of interest" description="Disordered" evidence="3">
    <location>
        <begin position="127"/>
        <end position="213"/>
    </location>
</feature>
<feature type="transmembrane region" description="Helical" evidence="4">
    <location>
        <begin position="6"/>
        <end position="27"/>
    </location>
</feature>
<organism evidence="6">
    <name type="scientific">Guillardia theta (strain CCMP2712)</name>
    <name type="common">Cryptophyte</name>
    <dbReference type="NCBI Taxonomy" id="905079"/>
    <lineage>
        <taxon>Eukaryota</taxon>
        <taxon>Cryptophyceae</taxon>
        <taxon>Pyrenomonadales</taxon>
        <taxon>Geminigeraceae</taxon>
        <taxon>Guillardia</taxon>
    </lineage>
</organism>
<sequence length="213" mass="23979">MGVLRSIPATFAIPTFVLLHFCLFLYLQDDGNEKQSSKSSANALSEVKHDNILPAHTKRVTRIPARYRESEFIAPKTEQYVVEGIMKKDVMNGRVLYLVKWKGYPHTENTWVLSEKLDQELVDQFEAMPAQSPASKSKSADVKKEPESEKKSRGRSTSRGQESASDQKENTPSNTRRSVSRSRQSLASSSSETSKSKKKSVSPRKTRSKTKIV</sequence>
<dbReference type="GeneID" id="17303860"/>
<dbReference type="SUPFAM" id="SSF54160">
    <property type="entry name" value="Chromo domain-like"/>
    <property type="match status" value="1"/>
</dbReference>
<evidence type="ECO:0000313" key="7">
    <source>
        <dbReference type="EnsemblProtists" id="EKX47192"/>
    </source>
</evidence>
<evidence type="ECO:0000313" key="6">
    <source>
        <dbReference type="EMBL" id="EKX47192.1"/>
    </source>
</evidence>
<evidence type="ECO:0000313" key="8">
    <source>
        <dbReference type="Proteomes" id="UP000011087"/>
    </source>
</evidence>
<dbReference type="InterPro" id="IPR016197">
    <property type="entry name" value="Chromo-like_dom_sf"/>
</dbReference>
<dbReference type="PANTHER" id="PTHR22812">
    <property type="entry name" value="CHROMOBOX PROTEIN"/>
    <property type="match status" value="1"/>
</dbReference>
<dbReference type="GO" id="GO:0005634">
    <property type="term" value="C:nucleus"/>
    <property type="evidence" value="ECO:0007669"/>
    <property type="project" value="UniProtKB-SubCell"/>
</dbReference>
<keyword evidence="8" id="KW-1185">Reference proteome</keyword>
<keyword evidence="4" id="KW-1133">Transmembrane helix</keyword>
<keyword evidence="4" id="KW-0812">Transmembrane</keyword>
<feature type="compositionally biased region" description="Low complexity" evidence="3">
    <location>
        <begin position="127"/>
        <end position="137"/>
    </location>
</feature>
<feature type="domain" description="Chromo" evidence="5">
    <location>
        <begin position="80"/>
        <end position="111"/>
    </location>
</feature>
<keyword evidence="2" id="KW-0539">Nucleus</keyword>
<evidence type="ECO:0000259" key="5">
    <source>
        <dbReference type="PROSITE" id="PS50013"/>
    </source>
</evidence>
<dbReference type="SMART" id="SM00298">
    <property type="entry name" value="CHROMO"/>
    <property type="match status" value="1"/>
</dbReference>
<dbReference type="Gene3D" id="2.40.50.40">
    <property type="match status" value="1"/>
</dbReference>
<feature type="compositionally biased region" description="Basic residues" evidence="3">
    <location>
        <begin position="196"/>
        <end position="213"/>
    </location>
</feature>
<evidence type="ECO:0000256" key="3">
    <source>
        <dbReference type="SAM" id="MobiDB-lite"/>
    </source>
</evidence>
<dbReference type="AlphaFoldDB" id="L1JFT8"/>
<dbReference type="EnsemblProtists" id="EKX47192">
    <property type="protein sequence ID" value="EKX47192"/>
    <property type="gene ID" value="GUITHDRAFT_162799"/>
</dbReference>
<feature type="compositionally biased region" description="Polar residues" evidence="3">
    <location>
        <begin position="155"/>
        <end position="164"/>
    </location>
</feature>
<dbReference type="RefSeq" id="XP_005834172.1">
    <property type="nucleotide sequence ID" value="XM_005834115.1"/>
</dbReference>
<comment type="subcellular location">
    <subcellularLocation>
        <location evidence="1">Nucleus</location>
    </subcellularLocation>
</comment>
<dbReference type="Proteomes" id="UP000011087">
    <property type="component" value="Unassembled WGS sequence"/>
</dbReference>
<feature type="compositionally biased region" description="Low complexity" evidence="3">
    <location>
        <begin position="173"/>
        <end position="193"/>
    </location>
</feature>
<dbReference type="CDD" id="cd00024">
    <property type="entry name" value="CD_CSD"/>
    <property type="match status" value="1"/>
</dbReference>
<keyword evidence="4" id="KW-0472">Membrane</keyword>
<dbReference type="OMA" id="GERDNTW"/>
<dbReference type="PROSITE" id="PS50013">
    <property type="entry name" value="CHROMO_2"/>
    <property type="match status" value="1"/>
</dbReference>
<reference evidence="7" key="3">
    <citation type="submission" date="2015-06" db="UniProtKB">
        <authorList>
            <consortium name="EnsemblProtists"/>
        </authorList>
    </citation>
    <scope>IDENTIFICATION</scope>
</reference>
<evidence type="ECO:0000256" key="2">
    <source>
        <dbReference type="ARBA" id="ARBA00023242"/>
    </source>
</evidence>
<dbReference type="InterPro" id="IPR000953">
    <property type="entry name" value="Chromo/chromo_shadow_dom"/>
</dbReference>
<dbReference type="STRING" id="905079.L1JFT8"/>
<protein>
    <recommendedName>
        <fullName evidence="5">Chromo domain-containing protein</fullName>
    </recommendedName>
</protein>
<dbReference type="Pfam" id="PF00385">
    <property type="entry name" value="Chromo"/>
    <property type="match status" value="1"/>
</dbReference>
<dbReference type="InterPro" id="IPR023780">
    <property type="entry name" value="Chromo_domain"/>
</dbReference>
<gene>
    <name evidence="6" type="ORF">GUITHDRAFT_162799</name>
</gene>
<dbReference type="HOGENOM" id="CLU_1296519_0_0_1"/>
<dbReference type="PaxDb" id="55529-EKX47192"/>
<dbReference type="KEGG" id="gtt:GUITHDRAFT_162799"/>
<evidence type="ECO:0000256" key="4">
    <source>
        <dbReference type="SAM" id="Phobius"/>
    </source>
</evidence>
<reference evidence="6 8" key="1">
    <citation type="journal article" date="2012" name="Nature">
        <title>Algal genomes reveal evolutionary mosaicism and the fate of nucleomorphs.</title>
        <authorList>
            <consortium name="DOE Joint Genome Institute"/>
            <person name="Curtis B.A."/>
            <person name="Tanifuji G."/>
            <person name="Burki F."/>
            <person name="Gruber A."/>
            <person name="Irimia M."/>
            <person name="Maruyama S."/>
            <person name="Arias M.C."/>
            <person name="Ball S.G."/>
            <person name="Gile G.H."/>
            <person name="Hirakawa Y."/>
            <person name="Hopkins J.F."/>
            <person name="Kuo A."/>
            <person name="Rensing S.A."/>
            <person name="Schmutz J."/>
            <person name="Symeonidi A."/>
            <person name="Elias M."/>
            <person name="Eveleigh R.J."/>
            <person name="Herman E.K."/>
            <person name="Klute M.J."/>
            <person name="Nakayama T."/>
            <person name="Obornik M."/>
            <person name="Reyes-Prieto A."/>
            <person name="Armbrust E.V."/>
            <person name="Aves S.J."/>
            <person name="Beiko R.G."/>
            <person name="Coutinho P."/>
            <person name="Dacks J.B."/>
            <person name="Durnford D.G."/>
            <person name="Fast N.M."/>
            <person name="Green B.R."/>
            <person name="Grisdale C.J."/>
            <person name="Hempel F."/>
            <person name="Henrissat B."/>
            <person name="Hoppner M.P."/>
            <person name="Ishida K."/>
            <person name="Kim E."/>
            <person name="Koreny L."/>
            <person name="Kroth P.G."/>
            <person name="Liu Y."/>
            <person name="Malik S.B."/>
            <person name="Maier U.G."/>
            <person name="McRose D."/>
            <person name="Mock T."/>
            <person name="Neilson J.A."/>
            <person name="Onodera N.T."/>
            <person name="Poole A.M."/>
            <person name="Pritham E.J."/>
            <person name="Richards T.A."/>
            <person name="Rocap G."/>
            <person name="Roy S.W."/>
            <person name="Sarai C."/>
            <person name="Schaack S."/>
            <person name="Shirato S."/>
            <person name="Slamovits C.H."/>
            <person name="Spencer D.F."/>
            <person name="Suzuki S."/>
            <person name="Worden A.Z."/>
            <person name="Zauner S."/>
            <person name="Barry K."/>
            <person name="Bell C."/>
            <person name="Bharti A.K."/>
            <person name="Crow J.A."/>
            <person name="Grimwood J."/>
            <person name="Kramer R."/>
            <person name="Lindquist E."/>
            <person name="Lucas S."/>
            <person name="Salamov A."/>
            <person name="McFadden G.I."/>
            <person name="Lane C.E."/>
            <person name="Keeling P.J."/>
            <person name="Gray M.W."/>
            <person name="Grigoriev I.V."/>
            <person name="Archibald J.M."/>
        </authorList>
    </citation>
    <scope>NUCLEOTIDE SEQUENCE</scope>
    <source>
        <strain evidence="6 8">CCMP2712</strain>
    </source>
</reference>
<dbReference type="InterPro" id="IPR051219">
    <property type="entry name" value="Heterochromatin_chromo-domain"/>
</dbReference>
<proteinExistence type="predicted"/>
<accession>L1JFT8</accession>
<reference evidence="8" key="2">
    <citation type="submission" date="2012-11" db="EMBL/GenBank/DDBJ databases">
        <authorList>
            <person name="Kuo A."/>
            <person name="Curtis B.A."/>
            <person name="Tanifuji G."/>
            <person name="Burki F."/>
            <person name="Gruber A."/>
            <person name="Irimia M."/>
            <person name="Maruyama S."/>
            <person name="Arias M.C."/>
            <person name="Ball S.G."/>
            <person name="Gile G.H."/>
            <person name="Hirakawa Y."/>
            <person name="Hopkins J.F."/>
            <person name="Rensing S.A."/>
            <person name="Schmutz J."/>
            <person name="Symeonidi A."/>
            <person name="Elias M."/>
            <person name="Eveleigh R.J."/>
            <person name="Herman E.K."/>
            <person name="Klute M.J."/>
            <person name="Nakayama T."/>
            <person name="Obornik M."/>
            <person name="Reyes-Prieto A."/>
            <person name="Armbrust E.V."/>
            <person name="Aves S.J."/>
            <person name="Beiko R.G."/>
            <person name="Coutinho P."/>
            <person name="Dacks J.B."/>
            <person name="Durnford D.G."/>
            <person name="Fast N.M."/>
            <person name="Green B.R."/>
            <person name="Grisdale C."/>
            <person name="Hempe F."/>
            <person name="Henrissat B."/>
            <person name="Hoppner M.P."/>
            <person name="Ishida K.-I."/>
            <person name="Kim E."/>
            <person name="Koreny L."/>
            <person name="Kroth P.G."/>
            <person name="Liu Y."/>
            <person name="Malik S.-B."/>
            <person name="Maier U.G."/>
            <person name="McRose D."/>
            <person name="Mock T."/>
            <person name="Neilson J.A."/>
            <person name="Onodera N.T."/>
            <person name="Poole A.M."/>
            <person name="Pritham E.J."/>
            <person name="Richards T.A."/>
            <person name="Rocap G."/>
            <person name="Roy S.W."/>
            <person name="Sarai C."/>
            <person name="Schaack S."/>
            <person name="Shirato S."/>
            <person name="Slamovits C.H."/>
            <person name="Spencer D.F."/>
            <person name="Suzuki S."/>
            <person name="Worden A.Z."/>
            <person name="Zauner S."/>
            <person name="Barry K."/>
            <person name="Bell C."/>
            <person name="Bharti A.K."/>
            <person name="Crow J.A."/>
            <person name="Grimwood J."/>
            <person name="Kramer R."/>
            <person name="Lindquist E."/>
            <person name="Lucas S."/>
            <person name="Salamov A."/>
            <person name="McFadden G.I."/>
            <person name="Lane C.E."/>
            <person name="Keeling P.J."/>
            <person name="Gray M.W."/>
            <person name="Grigoriev I.V."/>
            <person name="Archibald J.M."/>
        </authorList>
    </citation>
    <scope>NUCLEOTIDE SEQUENCE</scope>
    <source>
        <strain evidence="8">CCMP2712</strain>
    </source>
</reference>
<feature type="compositionally biased region" description="Basic and acidic residues" evidence="3">
    <location>
        <begin position="138"/>
        <end position="151"/>
    </location>
</feature>
<evidence type="ECO:0000256" key="1">
    <source>
        <dbReference type="ARBA" id="ARBA00004123"/>
    </source>
</evidence>
<dbReference type="OrthoDB" id="433924at2759"/>
<dbReference type="EMBL" id="JH992991">
    <property type="protein sequence ID" value="EKX47192.1"/>
    <property type="molecule type" value="Genomic_DNA"/>
</dbReference>
<name>L1JFT8_GUITC</name>